<organism evidence="1 2">
    <name type="scientific">Schistosoma mattheei</name>
    <dbReference type="NCBI Taxonomy" id="31246"/>
    <lineage>
        <taxon>Eukaryota</taxon>
        <taxon>Metazoa</taxon>
        <taxon>Spiralia</taxon>
        <taxon>Lophotrochozoa</taxon>
        <taxon>Platyhelminthes</taxon>
        <taxon>Trematoda</taxon>
        <taxon>Digenea</taxon>
        <taxon>Strigeidida</taxon>
        <taxon>Schistosomatoidea</taxon>
        <taxon>Schistosomatidae</taxon>
        <taxon>Schistosoma</taxon>
    </lineage>
</organism>
<dbReference type="Proteomes" id="UP000269396">
    <property type="component" value="Unassembled WGS sequence"/>
</dbReference>
<gene>
    <name evidence="1" type="ORF">SMTD_LOCUS1903</name>
</gene>
<protein>
    <submittedName>
        <fullName evidence="1">Uncharacterized protein</fullName>
    </submittedName>
</protein>
<sequence>MGNCLQISNCKRLSNHLKLLRNIDHNHNDNDYNRNSIFIEDLNDLNHYFLLNNHQLKQVNDNKHDLLNENSLKKLDSYSILNDDDNDDDDDISNDRKLNYDSNYYDYLLIYNKFINYFIPMKNKKMKYNTTNTNTTNITMVKNQHNYKMLKSTHWPLINTSILGFTILTSNMLNLMEWLQYNEDETYSMINFKQLSMKNEQMKITYLNKTNTNVNNNNNNNNNNLLLPSDWLRYTMFMHQTKLDTIQFLTIFHRMKYVLHSLEIKTGCKILISKYLFMYKGNLVRKFVIDGPNKKQILQCYSSLPQLFSRLLISECDRPSTI</sequence>
<evidence type="ECO:0000313" key="1">
    <source>
        <dbReference type="EMBL" id="VDO82555.1"/>
    </source>
</evidence>
<keyword evidence="2" id="KW-1185">Reference proteome</keyword>
<dbReference type="AlphaFoldDB" id="A0A183NIG7"/>
<name>A0A183NIG7_9TREM</name>
<dbReference type="EMBL" id="UZAL01002354">
    <property type="protein sequence ID" value="VDO82555.1"/>
    <property type="molecule type" value="Genomic_DNA"/>
</dbReference>
<proteinExistence type="predicted"/>
<accession>A0A183NIG7</accession>
<evidence type="ECO:0000313" key="2">
    <source>
        <dbReference type="Proteomes" id="UP000269396"/>
    </source>
</evidence>
<reference evidence="1 2" key="1">
    <citation type="submission" date="2018-11" db="EMBL/GenBank/DDBJ databases">
        <authorList>
            <consortium name="Pathogen Informatics"/>
        </authorList>
    </citation>
    <scope>NUCLEOTIDE SEQUENCE [LARGE SCALE GENOMIC DNA]</scope>
    <source>
        <strain>Denwood</strain>
        <strain evidence="2">Zambia</strain>
    </source>
</reference>